<dbReference type="PANTHER" id="PTHR38463:SF1">
    <property type="entry name" value="STRESS RESPONSE PROTEIN YSNF"/>
    <property type="match status" value="1"/>
</dbReference>
<dbReference type="InterPro" id="IPR052967">
    <property type="entry name" value="Stress_Response_Assoc"/>
</dbReference>
<dbReference type="InterPro" id="IPR011033">
    <property type="entry name" value="PRC_barrel-like_sf"/>
</dbReference>
<feature type="compositionally biased region" description="Basic and acidic residues" evidence="1">
    <location>
        <begin position="259"/>
        <end position="279"/>
    </location>
</feature>
<feature type="region of interest" description="Disordered" evidence="1">
    <location>
        <begin position="207"/>
        <end position="279"/>
    </location>
</feature>
<proteinExistence type="predicted"/>
<gene>
    <name evidence="4" type="ORF">L2K70_16895</name>
</gene>
<reference evidence="4 5" key="1">
    <citation type="submission" date="2022-01" db="EMBL/GenBank/DDBJ databases">
        <title>Nocardioides sp. nov., an actinomycete isolated from mining soil.</title>
        <authorList>
            <person name="Liu L."/>
        </authorList>
    </citation>
    <scope>NUCLEOTIDE SEQUENCE [LARGE SCALE GENOMIC DNA]</scope>
    <source>
        <strain evidence="4 5">KLBMP 9356</strain>
    </source>
</reference>
<accession>A0ABS9HG11</accession>
<feature type="compositionally biased region" description="Basic and acidic residues" evidence="1">
    <location>
        <begin position="155"/>
        <end position="164"/>
    </location>
</feature>
<dbReference type="InterPro" id="IPR027275">
    <property type="entry name" value="PRC-brl_dom"/>
</dbReference>
<feature type="domain" description="PRC-barrel" evidence="2">
    <location>
        <begin position="11"/>
        <end position="77"/>
    </location>
</feature>
<evidence type="ECO:0000256" key="1">
    <source>
        <dbReference type="SAM" id="MobiDB-lite"/>
    </source>
</evidence>
<dbReference type="EMBL" id="JAKJHZ010000010">
    <property type="protein sequence ID" value="MCF6379291.1"/>
    <property type="molecule type" value="Genomic_DNA"/>
</dbReference>
<evidence type="ECO:0000313" key="4">
    <source>
        <dbReference type="EMBL" id="MCF6379291.1"/>
    </source>
</evidence>
<protein>
    <submittedName>
        <fullName evidence="4">PRC and DUF2382 domain-containing protein</fullName>
    </submittedName>
</protein>
<feature type="region of interest" description="Disordered" evidence="1">
    <location>
        <begin position="109"/>
        <end position="171"/>
    </location>
</feature>
<dbReference type="Proteomes" id="UP001201161">
    <property type="component" value="Unassembled WGS sequence"/>
</dbReference>
<dbReference type="RefSeq" id="WP_236403969.1">
    <property type="nucleotide sequence ID" value="NZ_JAKJHZ010000010.1"/>
</dbReference>
<dbReference type="Pfam" id="PF05239">
    <property type="entry name" value="PRC"/>
    <property type="match status" value="1"/>
</dbReference>
<comment type="caution">
    <text evidence="4">The sequence shown here is derived from an EMBL/GenBank/DDBJ whole genome shotgun (WGS) entry which is preliminary data.</text>
</comment>
<dbReference type="InterPro" id="IPR014747">
    <property type="entry name" value="Bac_photo_RC_H_C"/>
</dbReference>
<name>A0ABS9HG11_9ACTN</name>
<evidence type="ECO:0000259" key="2">
    <source>
        <dbReference type="Pfam" id="PF05239"/>
    </source>
</evidence>
<feature type="compositionally biased region" description="Low complexity" evidence="1">
    <location>
        <begin position="133"/>
        <end position="142"/>
    </location>
</feature>
<dbReference type="Gene3D" id="3.90.50.10">
    <property type="entry name" value="Photosynthetic Reaction Center, subunit H, domain 2"/>
    <property type="match status" value="1"/>
</dbReference>
<keyword evidence="5" id="KW-1185">Reference proteome</keyword>
<feature type="domain" description="DUF2382" evidence="3">
    <location>
        <begin position="156"/>
        <end position="267"/>
    </location>
</feature>
<dbReference type="InterPro" id="IPR019060">
    <property type="entry name" value="DUF2382"/>
</dbReference>
<dbReference type="SUPFAM" id="SSF50346">
    <property type="entry name" value="PRC-barrel domain"/>
    <property type="match status" value="1"/>
</dbReference>
<dbReference type="PANTHER" id="PTHR38463">
    <property type="entry name" value="STRESS RESPONSE PROTEIN YSNF"/>
    <property type="match status" value="1"/>
</dbReference>
<evidence type="ECO:0000313" key="5">
    <source>
        <dbReference type="Proteomes" id="UP001201161"/>
    </source>
</evidence>
<feature type="compositionally biased region" description="Gly residues" evidence="1">
    <location>
        <begin position="122"/>
        <end position="132"/>
    </location>
</feature>
<dbReference type="Pfam" id="PF09557">
    <property type="entry name" value="DUF2382"/>
    <property type="match status" value="1"/>
</dbReference>
<organism evidence="4 5">
    <name type="scientific">Nocardioides potassii</name>
    <dbReference type="NCBI Taxonomy" id="2911371"/>
    <lineage>
        <taxon>Bacteria</taxon>
        <taxon>Bacillati</taxon>
        <taxon>Actinomycetota</taxon>
        <taxon>Actinomycetes</taxon>
        <taxon>Propionibacteriales</taxon>
        <taxon>Nocardioidaceae</taxon>
        <taxon>Nocardioides</taxon>
    </lineage>
</organism>
<feature type="compositionally biased region" description="Basic and acidic residues" evidence="1">
    <location>
        <begin position="224"/>
        <end position="246"/>
    </location>
</feature>
<sequence>MTETFTSDHERFIGQTLYSSDDEKVGKIGQVFLDDETDRPEFLTVNTGLFGMNESFVPAADADVTGDGVRVPFTKDQIKDAPNVDVDGGHLDQSEERRLYEHYGLTYSERTSDSGLPAGDGTYTGEGTGTAGTAGTTGTFTGEGHDTSGPNTDEAMTRSEERLDVGTTQEESGRVRLRKYVTTEQETVTVPVKKERAVLETEPITDANRDEALSGPAISEEEHEVVLQEERPVVGKTAEPVERVRLGTETVTDEETVTEEVRKEHIETEGDIDDRRGTR</sequence>
<evidence type="ECO:0000259" key="3">
    <source>
        <dbReference type="Pfam" id="PF09557"/>
    </source>
</evidence>